<comment type="catalytic activity">
    <reaction evidence="1">
        <text>pyrrole-2-carboxylate + H(+) = 1H-pyrrole + CO2</text>
        <dbReference type="Rhea" id="RHEA:31375"/>
        <dbReference type="ChEBI" id="CHEBI:15378"/>
        <dbReference type="ChEBI" id="CHEBI:16526"/>
        <dbReference type="ChEBI" id="CHEBI:19203"/>
        <dbReference type="ChEBI" id="CHEBI:27660"/>
        <dbReference type="EC" id="4.1.1.93"/>
    </reaction>
</comment>
<dbReference type="NCBIfam" id="TIGR00148">
    <property type="entry name" value="UbiD family decarboxylase"/>
    <property type="match status" value="1"/>
</dbReference>
<protein>
    <recommendedName>
        <fullName evidence="1">Pyrrole-2-carboxylic acid decarboxylase</fullName>
        <shortName evidence="1">P2C decarboxylase</shortName>
        <ecNumber evidence="1">4.1.1.93</ecNumber>
    </recommendedName>
</protein>
<keyword evidence="1" id="KW-0630">Potassium</keyword>
<keyword evidence="1" id="KW-0479">Metal-binding</keyword>
<comment type="cofactor">
    <cofactor evidence="1">
        <name>prenylated FMN</name>
        <dbReference type="ChEBI" id="CHEBI:87746"/>
    </cofactor>
    <text evidence="1">Binds 1 prenylated FMN per subunit.</text>
</comment>
<keyword evidence="6" id="KW-1185">Reference proteome</keyword>
<dbReference type="HAMAP" id="MF_01983">
    <property type="entry name" value="UbiD_FDC"/>
    <property type="match status" value="1"/>
</dbReference>
<accession>A0ABW2PYI6</accession>
<organism evidence="5 6">
    <name type="scientific">Scopulibacillus cellulosilyticus</name>
    <dbReference type="NCBI Taxonomy" id="2665665"/>
    <lineage>
        <taxon>Bacteria</taxon>
        <taxon>Bacillati</taxon>
        <taxon>Bacillota</taxon>
        <taxon>Bacilli</taxon>
        <taxon>Bacillales</taxon>
        <taxon>Sporolactobacillaceae</taxon>
        <taxon>Scopulibacillus</taxon>
    </lineage>
</organism>
<dbReference type="GO" id="GO:0016829">
    <property type="term" value="F:lyase activity"/>
    <property type="evidence" value="ECO:0007669"/>
    <property type="project" value="UniProtKB-KW"/>
</dbReference>
<dbReference type="InterPro" id="IPR032903">
    <property type="entry name" value="FDC-like"/>
</dbReference>
<keyword evidence="1" id="KW-0058">Aromatic hydrocarbons catabolism</keyword>
<dbReference type="InterPro" id="IPR049383">
    <property type="entry name" value="UbiD-like_N"/>
</dbReference>
<feature type="binding site" evidence="1">
    <location>
        <position position="218"/>
    </location>
    <ligand>
        <name>K(+)</name>
        <dbReference type="ChEBI" id="CHEBI:29103"/>
    </ligand>
</feature>
<dbReference type="Pfam" id="PF20695">
    <property type="entry name" value="UbiD_N"/>
    <property type="match status" value="1"/>
</dbReference>
<feature type="binding site" evidence="1">
    <location>
        <position position="228"/>
    </location>
    <ligand>
        <name>prenylated FMN</name>
        <dbReference type="ChEBI" id="CHEBI:87746"/>
    </ligand>
</feature>
<dbReference type="PANTHER" id="PTHR30108:SF17">
    <property type="entry name" value="FERULIC ACID DECARBOXYLASE 1"/>
    <property type="match status" value="1"/>
</dbReference>
<sequence>MKPIKSFREYVEILKEHGEICIVNQEVDWHLEMSAIIRRAYELPAQAPLFKSVKDSIPGFEVLGAPVGMSPNKEHPFIRVALSLGLPINSTAAELVKAWSHLPDVKPISPRLVTDGECKENKLFNDEIDLTKLPVPFIHVGDGGRYINTYGILIVRTPDGSWVNWSITRVMLDGPRTMAGVLVPSQHIGKIYREWKSIGKEMPFALCLGVDPGIAMIAGYPLPDHVNEGEMIGGWYGEPIEVVKCETSDLEVPATSEIVIEGTVSLGDMIPEGPMGEYGGYTWVGQRKHVPRFHATAMTHRNHPIMPVVVAGMPPEENNTNWGFAIAASIQSELRNQGLPVKDCFIPIESAVHWLVVTADHRQPGYESEKLARAIGETVFASRGGSYIPKIIVVNDDIDPSDINQVVWALATRQRPDKRIDIPNQKVLPLVAYLDEKEKKEALTTKVIYNCLLPLNEWTEDEQPIEASFRSYPEDLRHHIIENWKEYGYDV</sequence>
<dbReference type="Pfam" id="PF20696">
    <property type="entry name" value="UbiD_C"/>
    <property type="match status" value="1"/>
</dbReference>
<feature type="domain" description="3-octaprenyl-4-hydroxybenzoate carboxy-lyase-like C-terminal" evidence="4">
    <location>
        <begin position="322"/>
        <end position="451"/>
    </location>
</feature>
<comment type="function">
    <text evidence="1">Catalyzes the prenyl-FMN-dependent decarboxylation of pyrrole-2-carboxylate (P2C). Can also catalyze the carboxylation of pyrrole in the presence of elevated concentrations of CO(2) or bicarbonate.</text>
</comment>
<evidence type="ECO:0000313" key="6">
    <source>
        <dbReference type="Proteomes" id="UP001596505"/>
    </source>
</evidence>
<feature type="binding site" evidence="1">
    <location>
        <position position="169"/>
    </location>
    <ligand>
        <name>prenylated FMN</name>
        <dbReference type="ChEBI" id="CHEBI:87746"/>
    </ligand>
</feature>
<feature type="binding site" evidence="1">
    <location>
        <position position="228"/>
    </location>
    <ligand>
        <name>K(+)</name>
        <dbReference type="ChEBI" id="CHEBI:29103"/>
    </ligand>
</feature>
<comment type="caution">
    <text evidence="1">Lacks conserved residue(s) required for the propagation of feature annotation.</text>
</comment>
<evidence type="ECO:0000256" key="1">
    <source>
        <dbReference type="HAMAP-Rule" id="MF_01983"/>
    </source>
</evidence>
<evidence type="ECO:0000259" key="2">
    <source>
        <dbReference type="Pfam" id="PF01977"/>
    </source>
</evidence>
<evidence type="ECO:0000259" key="4">
    <source>
        <dbReference type="Pfam" id="PF20696"/>
    </source>
</evidence>
<dbReference type="SUPFAM" id="SSF50475">
    <property type="entry name" value="FMN-binding split barrel"/>
    <property type="match status" value="1"/>
</dbReference>
<dbReference type="EC" id="4.1.1.93" evidence="1"/>
<feature type="domain" description="3-octaprenyl-4-hydroxybenzoate carboxy-lyase-like Rift-related" evidence="2">
    <location>
        <begin position="115"/>
        <end position="314"/>
    </location>
</feature>
<keyword evidence="1" id="KW-0210">Decarboxylase</keyword>
<dbReference type="InterPro" id="IPR049381">
    <property type="entry name" value="UbiD-like_C"/>
</dbReference>
<comment type="caution">
    <text evidence="5">The sequence shown here is derived from an EMBL/GenBank/DDBJ whole genome shotgun (WGS) entry which is preliminary data.</text>
</comment>
<feature type="active site" description="Proton donor" evidence="1">
    <location>
        <position position="277"/>
    </location>
</feature>
<dbReference type="Gene3D" id="3.40.1670.10">
    <property type="entry name" value="UbiD C-terminal domain-like"/>
    <property type="match status" value="1"/>
</dbReference>
<comment type="catalytic activity">
    <reaction evidence="1">
        <text>pyrrole-2-carboxylate + H2O = 1H-pyrrole + hydrogencarbonate</text>
        <dbReference type="Rhea" id="RHEA:31379"/>
        <dbReference type="ChEBI" id="CHEBI:15377"/>
        <dbReference type="ChEBI" id="CHEBI:17544"/>
        <dbReference type="ChEBI" id="CHEBI:19203"/>
        <dbReference type="ChEBI" id="CHEBI:27660"/>
        <dbReference type="EC" id="4.1.1.93"/>
    </reaction>
</comment>
<reference evidence="6" key="1">
    <citation type="journal article" date="2019" name="Int. J. Syst. Evol. Microbiol.">
        <title>The Global Catalogue of Microorganisms (GCM) 10K type strain sequencing project: providing services to taxonomists for standard genome sequencing and annotation.</title>
        <authorList>
            <consortium name="The Broad Institute Genomics Platform"/>
            <consortium name="The Broad Institute Genome Sequencing Center for Infectious Disease"/>
            <person name="Wu L."/>
            <person name="Ma J."/>
        </authorList>
    </citation>
    <scope>NUCLEOTIDE SEQUENCE [LARGE SCALE GENOMIC DNA]</scope>
    <source>
        <strain evidence="6">CGMCC 1.16305</strain>
    </source>
</reference>
<feature type="binding site" evidence="1">
    <location>
        <position position="187"/>
    </location>
    <ligand>
        <name>prenylated FMN</name>
        <dbReference type="ChEBI" id="CHEBI:87746"/>
    </ligand>
</feature>
<dbReference type="InterPro" id="IPR002830">
    <property type="entry name" value="UbiD"/>
</dbReference>
<keyword evidence="1" id="KW-0288">FMN</keyword>
<dbReference type="Gene3D" id="1.20.5.4570">
    <property type="match status" value="1"/>
</dbReference>
<comment type="similarity">
    <text evidence="1">Belongs to the UbiD family. UbiD-like/FDC subfamily.</text>
</comment>
<dbReference type="Proteomes" id="UP001596505">
    <property type="component" value="Unassembled WGS sequence"/>
</dbReference>
<feature type="binding site" evidence="1">
    <location>
        <position position="228"/>
    </location>
    <ligand>
        <name>Mn(2+)</name>
        <dbReference type="ChEBI" id="CHEBI:29035"/>
    </ligand>
</feature>
<keyword evidence="1" id="KW-0464">Manganese</keyword>
<keyword evidence="1" id="KW-0285">Flavoprotein</keyword>
<comment type="cofactor">
    <cofactor evidence="1">
        <name>K(+)</name>
        <dbReference type="ChEBI" id="CHEBI:29103"/>
    </cofactor>
    <text evidence="1">Binds 1 K(+) per subunit.</text>
</comment>
<evidence type="ECO:0000313" key="5">
    <source>
        <dbReference type="EMBL" id="MFC7393745.1"/>
    </source>
</evidence>
<feature type="binding site" evidence="1">
    <location>
        <position position="165"/>
    </location>
    <ligand>
        <name>K(+)</name>
        <dbReference type="ChEBI" id="CHEBI:29103"/>
    </ligand>
</feature>
<comment type="subunit">
    <text evidence="1">Homodimer.</text>
</comment>
<name>A0ABW2PYI6_9BACL</name>
<dbReference type="PANTHER" id="PTHR30108">
    <property type="entry name" value="3-OCTAPRENYL-4-HYDROXYBENZOATE CARBOXY-LYASE-RELATED"/>
    <property type="match status" value="1"/>
</dbReference>
<dbReference type="Pfam" id="PF01977">
    <property type="entry name" value="UbiD"/>
    <property type="match status" value="1"/>
</dbReference>
<keyword evidence="1 5" id="KW-0456">Lyase</keyword>
<dbReference type="EMBL" id="JBHTCO010000015">
    <property type="protein sequence ID" value="MFC7393745.1"/>
    <property type="molecule type" value="Genomic_DNA"/>
</dbReference>
<dbReference type="SUPFAM" id="SSF143968">
    <property type="entry name" value="UbiD C-terminal domain-like"/>
    <property type="match status" value="1"/>
</dbReference>
<evidence type="ECO:0000259" key="3">
    <source>
        <dbReference type="Pfam" id="PF20695"/>
    </source>
</evidence>
<feature type="binding site" evidence="1">
    <location>
        <position position="187"/>
    </location>
    <ligand>
        <name>Mn(2+)</name>
        <dbReference type="ChEBI" id="CHEBI:29035"/>
    </ligand>
</feature>
<feature type="binding site" evidence="1">
    <location>
        <position position="186"/>
    </location>
    <ligand>
        <name>prenylated FMN</name>
        <dbReference type="ChEBI" id="CHEBI:87746"/>
    </ligand>
</feature>
<dbReference type="RefSeq" id="WP_380966369.1">
    <property type="nucleotide sequence ID" value="NZ_JBHTCO010000015.1"/>
</dbReference>
<feature type="domain" description="3-octaprenyl-4-hydroxybenzoate carboxy-lyase-like N-terminal" evidence="3">
    <location>
        <begin position="11"/>
        <end position="99"/>
    </location>
</feature>
<dbReference type="InterPro" id="IPR048304">
    <property type="entry name" value="UbiD_Rift_dom"/>
</dbReference>
<comment type="cofactor">
    <cofactor evidence="1">
        <name>Mn(2+)</name>
        <dbReference type="ChEBI" id="CHEBI:29035"/>
    </cofactor>
    <text evidence="1">Binds 1 Mn(2+) per subunit.</text>
</comment>
<gene>
    <name evidence="5" type="ORF">ACFQRG_12345</name>
</gene>
<proteinExistence type="inferred from homology"/>